<dbReference type="PROSITE" id="PS51272">
    <property type="entry name" value="SLH"/>
    <property type="match status" value="1"/>
</dbReference>
<keyword evidence="5" id="KW-1185">Reference proteome</keyword>
<sequence length="77" mass="8173">LYRYAQNEGYKTSQSGKGTEGYLDASSISSYAVKAMDWAVNAGLLSGKGNNTLAPTAGATRAEVAQIFMNFCENIAK</sequence>
<feature type="non-terminal residue" evidence="4">
    <location>
        <position position="1"/>
    </location>
</feature>
<dbReference type="AlphaFoldDB" id="A0A8J6J8Q4"/>
<dbReference type="Proteomes" id="UP000628736">
    <property type="component" value="Unassembled WGS sequence"/>
</dbReference>
<dbReference type="EMBL" id="JACOPO010000005">
    <property type="protein sequence ID" value="MBC5722846.1"/>
    <property type="molecule type" value="Genomic_DNA"/>
</dbReference>
<evidence type="ECO:0000259" key="3">
    <source>
        <dbReference type="PROSITE" id="PS51272"/>
    </source>
</evidence>
<accession>A0A8J6J8Q4</accession>
<feature type="region of interest" description="Disordered" evidence="2">
    <location>
        <begin position="1"/>
        <end position="20"/>
    </location>
</feature>
<reference evidence="4" key="1">
    <citation type="submission" date="2020-08" db="EMBL/GenBank/DDBJ databases">
        <title>Genome public.</title>
        <authorList>
            <person name="Liu C."/>
            <person name="Sun Q."/>
        </authorList>
    </citation>
    <scope>NUCLEOTIDE SEQUENCE</scope>
    <source>
        <strain evidence="4">NSJ-23</strain>
    </source>
</reference>
<keyword evidence="1" id="KW-0677">Repeat</keyword>
<dbReference type="InterPro" id="IPR001119">
    <property type="entry name" value="SLH_dom"/>
</dbReference>
<protein>
    <submittedName>
        <fullName evidence="4">S-layer homology domain-containing protein</fullName>
    </submittedName>
</protein>
<feature type="domain" description="SLH" evidence="3">
    <location>
        <begin position="19"/>
        <end position="77"/>
    </location>
</feature>
<name>A0A8J6J8Q4_9FIRM</name>
<dbReference type="Pfam" id="PF00395">
    <property type="entry name" value="SLH"/>
    <property type="match status" value="1"/>
</dbReference>
<comment type="caution">
    <text evidence="4">The sequence shown here is derived from an EMBL/GenBank/DDBJ whole genome shotgun (WGS) entry which is preliminary data.</text>
</comment>
<evidence type="ECO:0000256" key="1">
    <source>
        <dbReference type="ARBA" id="ARBA00022737"/>
    </source>
</evidence>
<organism evidence="4 5">
    <name type="scientific">Flintibacter hominis</name>
    <dbReference type="NCBI Taxonomy" id="2763048"/>
    <lineage>
        <taxon>Bacteria</taxon>
        <taxon>Bacillati</taxon>
        <taxon>Bacillota</taxon>
        <taxon>Clostridia</taxon>
        <taxon>Eubacteriales</taxon>
        <taxon>Flintibacter</taxon>
    </lineage>
</organism>
<gene>
    <name evidence="4" type="ORF">H8S11_08490</name>
</gene>
<dbReference type="RefSeq" id="WP_186852843.1">
    <property type="nucleotide sequence ID" value="NZ_JACOPO010000005.1"/>
</dbReference>
<evidence type="ECO:0000256" key="2">
    <source>
        <dbReference type="SAM" id="MobiDB-lite"/>
    </source>
</evidence>
<evidence type="ECO:0000313" key="4">
    <source>
        <dbReference type="EMBL" id="MBC5722846.1"/>
    </source>
</evidence>
<proteinExistence type="predicted"/>
<evidence type="ECO:0000313" key="5">
    <source>
        <dbReference type="Proteomes" id="UP000628736"/>
    </source>
</evidence>